<dbReference type="Pfam" id="PF13481">
    <property type="entry name" value="AAA_25"/>
    <property type="match status" value="1"/>
</dbReference>
<feature type="region of interest" description="Disordered" evidence="1">
    <location>
        <begin position="303"/>
        <end position="322"/>
    </location>
</feature>
<gene>
    <name evidence="3" type="ORF">FWILDA_LOCUS5787</name>
</gene>
<dbReference type="Gene3D" id="3.40.1360.10">
    <property type="match status" value="1"/>
</dbReference>
<dbReference type="InterPro" id="IPR034154">
    <property type="entry name" value="TOPRIM_DnaG/twinkle"/>
</dbReference>
<proteinExistence type="predicted"/>
<feature type="compositionally biased region" description="Low complexity" evidence="1">
    <location>
        <begin position="303"/>
        <end position="313"/>
    </location>
</feature>
<dbReference type="Pfam" id="PF12031">
    <property type="entry name" value="BAF250_C"/>
    <property type="match status" value="1"/>
</dbReference>
<dbReference type="Proteomes" id="UP001153678">
    <property type="component" value="Unassembled WGS sequence"/>
</dbReference>
<protein>
    <submittedName>
        <fullName evidence="3">4404_t:CDS:1</fullName>
    </submittedName>
</protein>
<evidence type="ECO:0000259" key="2">
    <source>
        <dbReference type="PROSITE" id="PS51199"/>
    </source>
</evidence>
<dbReference type="GO" id="GO:0005524">
    <property type="term" value="F:ATP binding"/>
    <property type="evidence" value="ECO:0007669"/>
    <property type="project" value="InterPro"/>
</dbReference>
<feature type="domain" description="SF4 helicase" evidence="2">
    <location>
        <begin position="1315"/>
        <end position="1564"/>
    </location>
</feature>
<feature type="compositionally biased region" description="Low complexity" evidence="1">
    <location>
        <begin position="258"/>
        <end position="271"/>
    </location>
</feature>
<keyword evidence="4" id="KW-1185">Reference proteome</keyword>
<organism evidence="3 4">
    <name type="scientific">Funneliformis geosporum</name>
    <dbReference type="NCBI Taxonomy" id="1117311"/>
    <lineage>
        <taxon>Eukaryota</taxon>
        <taxon>Fungi</taxon>
        <taxon>Fungi incertae sedis</taxon>
        <taxon>Mucoromycota</taxon>
        <taxon>Glomeromycotina</taxon>
        <taxon>Glomeromycetes</taxon>
        <taxon>Glomerales</taxon>
        <taxon>Glomeraceae</taxon>
        <taxon>Funneliformis</taxon>
    </lineage>
</organism>
<dbReference type="CDD" id="cd01029">
    <property type="entry name" value="TOPRIM_primases"/>
    <property type="match status" value="1"/>
</dbReference>
<dbReference type="PANTHER" id="PTHR12873:SF0">
    <property type="entry name" value="TWINKLE MTDNA HELICASE"/>
    <property type="match status" value="1"/>
</dbReference>
<dbReference type="GO" id="GO:0006260">
    <property type="term" value="P:DNA replication"/>
    <property type="evidence" value="ECO:0007669"/>
    <property type="project" value="InterPro"/>
</dbReference>
<reference evidence="3" key="1">
    <citation type="submission" date="2022-08" db="EMBL/GenBank/DDBJ databases">
        <authorList>
            <person name="Kallberg Y."/>
            <person name="Tangrot J."/>
            <person name="Rosling A."/>
        </authorList>
    </citation>
    <scope>NUCLEOTIDE SEQUENCE</scope>
    <source>
        <strain evidence="3">Wild A</strain>
    </source>
</reference>
<feature type="region of interest" description="Disordered" evidence="1">
    <location>
        <begin position="457"/>
        <end position="521"/>
    </location>
</feature>
<dbReference type="GO" id="GO:0043139">
    <property type="term" value="F:5'-3' DNA helicase activity"/>
    <property type="evidence" value="ECO:0007669"/>
    <property type="project" value="InterPro"/>
</dbReference>
<dbReference type="CDD" id="cd01122">
    <property type="entry name" value="Twinkle_C"/>
    <property type="match status" value="1"/>
</dbReference>
<dbReference type="PANTHER" id="PTHR12873">
    <property type="entry name" value="T7-LIKE MITOCHONDRIAL DNA HELICASE"/>
    <property type="match status" value="1"/>
</dbReference>
<accession>A0A9W4SLD0</accession>
<dbReference type="EMBL" id="CAMKVN010000989">
    <property type="protein sequence ID" value="CAI2172848.1"/>
    <property type="molecule type" value="Genomic_DNA"/>
</dbReference>
<dbReference type="SUPFAM" id="SSF56731">
    <property type="entry name" value="DNA primase core"/>
    <property type="match status" value="1"/>
</dbReference>
<dbReference type="SUPFAM" id="SSF48371">
    <property type="entry name" value="ARM repeat"/>
    <property type="match status" value="1"/>
</dbReference>
<dbReference type="InterPro" id="IPR033388">
    <property type="entry name" value="BAF250_C"/>
</dbReference>
<dbReference type="InterPro" id="IPR016024">
    <property type="entry name" value="ARM-type_fold"/>
</dbReference>
<dbReference type="GO" id="GO:0003697">
    <property type="term" value="F:single-stranded DNA binding"/>
    <property type="evidence" value="ECO:0007669"/>
    <property type="project" value="InterPro"/>
</dbReference>
<feature type="region of interest" description="Disordered" evidence="1">
    <location>
        <begin position="249"/>
        <end position="284"/>
    </location>
</feature>
<dbReference type="SUPFAM" id="SSF52540">
    <property type="entry name" value="P-loop containing nucleoside triphosphate hydrolases"/>
    <property type="match status" value="1"/>
</dbReference>
<dbReference type="OrthoDB" id="275278at2759"/>
<dbReference type="PROSITE" id="PS51199">
    <property type="entry name" value="SF4_HELICASE"/>
    <property type="match status" value="1"/>
</dbReference>
<feature type="compositionally biased region" description="Polar residues" evidence="1">
    <location>
        <begin position="475"/>
        <end position="514"/>
    </location>
</feature>
<evidence type="ECO:0000313" key="3">
    <source>
        <dbReference type="EMBL" id="CAI2172848.1"/>
    </source>
</evidence>
<evidence type="ECO:0000256" key="1">
    <source>
        <dbReference type="SAM" id="MobiDB-lite"/>
    </source>
</evidence>
<sequence>MDPSLYQQQRQQQQNRVPYGNPQGSATVMSAAGAYPQPYMTANTAYLQQGTGLNPMMSIPSRPVYQVPVASVASMTANGRSAAKRVAIGSGPPIPTLFSNMGQTPGQNQLYTGFPSQQIINAGRSTVPTQSFVNTDNQNMDSKSAYQINKYLQLQAKSNSMGNNFNSLLNQNQSPHPQQSNQAIHNSIQQEENQVDWLDLGDEDDIPIQITQTSHQREDTGYNYSSISSLPLPTNSISSISQNLSPKNIQNSSLGMLPRSPIPSSDSSSQPLIYGNQKQSQTGSQIGQFTKMVSKDHLSTSNSMISNYSQSSTRSSISPEITSNSGIQSAVIDQYNQSPRSTLESTTLTPLKSNPFMSHIEPMQRIASQEHQSESSSIMPSNDNQNSFNANVQATSMPTIMTSSSDNPKDINNLPAITNFSQHQQTSQPFNAEIPTNQQRQPSNQIGNIAQSSIAENATPNLRLPVSSGIAGRRNINSRQVSRQPEKTTSVSDNLPSTSSSVPDQTTSTPSKPQKVNYAPKTRKVDSYGGLDLRVFEKFSLPLTIPGIQELGAVDVHALTMSLKCGMKLEVTNALNTLTTLSYRNCLELKQCGDLIDVLFDMVLEYVDYVSLNEEIVEESIISQRKFKSYRELYQLSKQECEEFALRDSISEEWLPLHEQCWCVTNMIRNFSFNFENQEHLASHPRFLAVLMRILYIGCDDNYMQNTYNSENDFGSDLKAKRIKVIRKRAYYILELRKSVLIILSNIAAYIPLPSIYVARDLLTLIGDFMDSMDDYYSQIALEVFSKLSVSYDNRQRIGGCDESTLTSFFHCLIQMLPKIENVIHGGAGRLVAQDLPYLATLVMAIYNFVCLSGEGMRKKIISTPGFISRMLRMAISLAGIRDNRDEDCIMLARRAMEMLKVLAKGNEECFLVYNEQLLLAGSLKKTPNSPLSRNFMKSLVTEVQTKSNLARDFNRVNDSMINPNFISKYYIPKQGEVLKFLHRYLQFPKSTNDNELRRIKCPNCRQKKDSFYTAIIDLKSGVYNCKICMKKGCWGDYMQLISKSESYKIINTTNLEIGCRSSFSRSHHEIEGFSNALLNDSELIDKYTKEYGISLDTLKAFKVGIARYHNNNPSSNVYYETDEMCFTFPRTAPFYDDFKEKGCLDAKITRIKACSTENNELVAFDPPSFVTGLFGYHLASLDSEDIILTGNELDAMAAYQETNIPATCLPTNVYQLPLEILPLLERFSKIYLWLDDDVEGQGAAEKFAQKLGIDRCMIVSTRCGDLDGPINASQAIASGQDLSEILKRSKPLQHDQIIDFENLKDAVYREISNPEQVRGVESKDLPALNNILKGHRPGEITIFTGPTGTGKTTILSQLSLDYCKQGISTLWGSFEIPNVRLAKKMLQQFAGKDLAKSPAEFNNWAEKFQQLPMYFLKFYGSTDISTVTDAMDHAIHAFDVSHVVIDNLQFMTADQGRYIDRWELHDRILSSLRRVATERNVHITLVVHPRKDDRNMLDVNSIFGTAKVTQEADNVIILQKVETDSGEIRLLDIKKNRFDGTLAAIQIEFETESLKIKQVNPAKIKKRSSISTIHDPKLLKYNDDLTPNIQ</sequence>
<dbReference type="Gene3D" id="3.40.50.300">
    <property type="entry name" value="P-loop containing nucleotide triphosphate hydrolases"/>
    <property type="match status" value="1"/>
</dbReference>
<dbReference type="InterPro" id="IPR007694">
    <property type="entry name" value="DNA_helicase_DnaB-like_C"/>
</dbReference>
<feature type="region of interest" description="Disordered" evidence="1">
    <location>
        <begin position="1"/>
        <end position="25"/>
    </location>
</feature>
<comment type="caution">
    <text evidence="3">The sequence shown here is derived from an EMBL/GenBank/DDBJ whole genome shotgun (WGS) entry which is preliminary data.</text>
</comment>
<dbReference type="InterPro" id="IPR027032">
    <property type="entry name" value="Twinkle-like"/>
</dbReference>
<dbReference type="InterPro" id="IPR027417">
    <property type="entry name" value="P-loop_NTPase"/>
</dbReference>
<evidence type="ECO:0000313" key="4">
    <source>
        <dbReference type="Proteomes" id="UP001153678"/>
    </source>
</evidence>
<name>A0A9W4SLD0_9GLOM</name>